<protein>
    <submittedName>
        <fullName evidence="1">Uncharacterized protein</fullName>
    </submittedName>
</protein>
<name>A0A369B1Z3_9ENTE</name>
<sequence>MTQSEHKVGLSSFTLKIIAIIFMVIDHVNSYLGEFLHLPAWTSLLGRFVAPLFVFFLIEGYFYTKNKTKYFSRLLVGGILMYAINIGHNILTKDTFNHPITGEFDVFQLIQGQNIFMTLAFIMLFIWLIDSMRVKQLDLKQKLFCSIAIVLLIPFILMSEGGMYEIVVALIFYFFRGNFKKIAISMSIFCGLLLGKTLFTYFTVTGIGTLYQLLTFSNEFMMISVLPFIYLYNGQRGGSNKVWQKELFYYFYPVHLIIIYLLRDYLSGVF</sequence>
<reference evidence="1 2" key="1">
    <citation type="submission" date="2017-05" db="EMBL/GenBank/DDBJ databases">
        <title>Vagococcus spp. assemblies.</title>
        <authorList>
            <person name="Gulvik C.A."/>
        </authorList>
    </citation>
    <scope>NUCLEOTIDE SEQUENCE [LARGE SCALE GENOMIC DNA]</scope>
    <source>
        <strain evidence="1 2">NCFB 2497</strain>
    </source>
</reference>
<gene>
    <name evidence="1" type="ORF">CBF32_04280</name>
</gene>
<comment type="caution">
    <text evidence="1">The sequence shown here is derived from an EMBL/GenBank/DDBJ whole genome shotgun (WGS) entry which is preliminary data.</text>
</comment>
<accession>A0A369B1Z3</accession>
<dbReference type="Proteomes" id="UP000288197">
    <property type="component" value="Unassembled WGS sequence"/>
</dbReference>
<dbReference type="InterPro" id="IPR008875">
    <property type="entry name" value="TraX"/>
</dbReference>
<dbReference type="OrthoDB" id="9781069at2"/>
<dbReference type="RefSeq" id="WP_114289046.1">
    <property type="nucleotide sequence ID" value="NZ_CP081459.1"/>
</dbReference>
<proteinExistence type="predicted"/>
<dbReference type="Pfam" id="PF05857">
    <property type="entry name" value="TraX"/>
    <property type="match status" value="1"/>
</dbReference>
<evidence type="ECO:0000313" key="2">
    <source>
        <dbReference type="Proteomes" id="UP000288197"/>
    </source>
</evidence>
<evidence type="ECO:0000313" key="1">
    <source>
        <dbReference type="EMBL" id="RSU03895.1"/>
    </source>
</evidence>
<organism evidence="1 2">
    <name type="scientific">Vagococcus fluvialis</name>
    <dbReference type="NCBI Taxonomy" id="2738"/>
    <lineage>
        <taxon>Bacteria</taxon>
        <taxon>Bacillati</taxon>
        <taxon>Bacillota</taxon>
        <taxon>Bacilli</taxon>
        <taxon>Lactobacillales</taxon>
        <taxon>Enterococcaceae</taxon>
        <taxon>Vagococcus</taxon>
    </lineage>
</organism>
<dbReference type="GeneID" id="63145832"/>
<dbReference type="AlphaFoldDB" id="A0A369B1Z3"/>
<keyword evidence="2" id="KW-1185">Reference proteome</keyword>
<dbReference type="EMBL" id="NGJX01000003">
    <property type="protein sequence ID" value="RSU03895.1"/>
    <property type="molecule type" value="Genomic_DNA"/>
</dbReference>